<evidence type="ECO:0000313" key="1">
    <source>
        <dbReference type="EMBL" id="CAB4129832.1"/>
    </source>
</evidence>
<dbReference type="InterPro" id="IPR029063">
    <property type="entry name" value="SAM-dependent_MTases_sf"/>
</dbReference>
<organism evidence="1">
    <name type="scientific">uncultured Caudovirales phage</name>
    <dbReference type="NCBI Taxonomy" id="2100421"/>
    <lineage>
        <taxon>Viruses</taxon>
        <taxon>Duplodnaviria</taxon>
        <taxon>Heunggongvirae</taxon>
        <taxon>Uroviricota</taxon>
        <taxon>Caudoviricetes</taxon>
        <taxon>Peduoviridae</taxon>
        <taxon>Maltschvirus</taxon>
        <taxon>Maltschvirus maltsch</taxon>
    </lineage>
</organism>
<accession>A0A6J5L8S1</accession>
<reference evidence="1" key="1">
    <citation type="submission" date="2020-04" db="EMBL/GenBank/DDBJ databases">
        <authorList>
            <person name="Chiriac C."/>
            <person name="Salcher M."/>
            <person name="Ghai R."/>
            <person name="Kavagutti S V."/>
        </authorList>
    </citation>
    <scope>NUCLEOTIDE SEQUENCE</scope>
</reference>
<sequence>MEIIDYISHVRNRDYMSGVERDSHRIKVTAEIFTKTELVIEILDKIEITQPDIFINQDKTFIDNSCGDGQFLSEVVIRKIERSGCSLEQALKTTYGVELMEDNVYECRRRLSGPNPTQEIIEIVNKNIVCHDALTYNYSFE</sequence>
<dbReference type="EMBL" id="LR796235">
    <property type="protein sequence ID" value="CAB4129832.1"/>
    <property type="molecule type" value="Genomic_DNA"/>
</dbReference>
<proteinExistence type="predicted"/>
<dbReference type="SUPFAM" id="SSF53335">
    <property type="entry name" value="S-adenosyl-L-methionine-dependent methyltransferases"/>
    <property type="match status" value="1"/>
</dbReference>
<name>A0A6J5L8S1_9CAUD</name>
<protein>
    <submittedName>
        <fullName evidence="1">Uncharacterized protein</fullName>
    </submittedName>
</protein>
<dbReference type="Gene3D" id="3.40.50.150">
    <property type="entry name" value="Vaccinia Virus protein VP39"/>
    <property type="match status" value="1"/>
</dbReference>
<gene>
    <name evidence="1" type="ORF">UFOVP117_121</name>
</gene>